<keyword evidence="3" id="KW-1185">Reference proteome</keyword>
<name>A0A9J5WXQ4_SOLCO</name>
<feature type="region of interest" description="Disordered" evidence="1">
    <location>
        <begin position="143"/>
        <end position="168"/>
    </location>
</feature>
<accession>A0A9J5WXQ4</accession>
<comment type="caution">
    <text evidence="2">The sequence shown here is derived from an EMBL/GenBank/DDBJ whole genome shotgun (WGS) entry which is preliminary data.</text>
</comment>
<dbReference type="AlphaFoldDB" id="A0A9J5WXQ4"/>
<dbReference type="EMBL" id="JACXVP010000010">
    <property type="protein sequence ID" value="KAG5580554.1"/>
    <property type="molecule type" value="Genomic_DNA"/>
</dbReference>
<reference evidence="2 3" key="1">
    <citation type="submission" date="2020-09" db="EMBL/GenBank/DDBJ databases">
        <title>De no assembly of potato wild relative species, Solanum commersonii.</title>
        <authorList>
            <person name="Cho K."/>
        </authorList>
    </citation>
    <scope>NUCLEOTIDE SEQUENCE [LARGE SCALE GENOMIC DNA]</scope>
    <source>
        <strain evidence="2">LZ3.2</strain>
        <tissue evidence="2">Leaf</tissue>
    </source>
</reference>
<proteinExistence type="predicted"/>
<evidence type="ECO:0000313" key="2">
    <source>
        <dbReference type="EMBL" id="KAG5580554.1"/>
    </source>
</evidence>
<dbReference type="OrthoDB" id="1295061at2759"/>
<sequence>MKNNVDLHELESEKFKECSESNIRQDQKNSLEEEFPNQQQEDIDGESELNKVTCEDGSTDNSDRIFNDNTMNYGPKLLTRDEKDGNYHITQGIPRSIKFRFIDNLYKCTSRVSPIEDEYSWNCPTKENSNMNYLTNKDSSIKTNKMSVGCERKDKNNNGEKDDATSSP</sequence>
<feature type="compositionally biased region" description="Basic and acidic residues" evidence="1">
    <location>
        <begin position="16"/>
        <end position="31"/>
    </location>
</feature>
<gene>
    <name evidence="2" type="ORF">H5410_051181</name>
</gene>
<protein>
    <submittedName>
        <fullName evidence="2">Uncharacterized protein</fullName>
    </submittedName>
</protein>
<evidence type="ECO:0000313" key="3">
    <source>
        <dbReference type="Proteomes" id="UP000824120"/>
    </source>
</evidence>
<feature type="compositionally biased region" description="Basic and acidic residues" evidence="1">
    <location>
        <begin position="150"/>
        <end position="168"/>
    </location>
</feature>
<dbReference type="Proteomes" id="UP000824120">
    <property type="component" value="Chromosome 10"/>
</dbReference>
<evidence type="ECO:0000256" key="1">
    <source>
        <dbReference type="SAM" id="MobiDB-lite"/>
    </source>
</evidence>
<feature type="region of interest" description="Disordered" evidence="1">
    <location>
        <begin position="16"/>
        <end position="48"/>
    </location>
</feature>
<organism evidence="2 3">
    <name type="scientific">Solanum commersonii</name>
    <name type="common">Commerson's wild potato</name>
    <name type="synonym">Commerson's nightshade</name>
    <dbReference type="NCBI Taxonomy" id="4109"/>
    <lineage>
        <taxon>Eukaryota</taxon>
        <taxon>Viridiplantae</taxon>
        <taxon>Streptophyta</taxon>
        <taxon>Embryophyta</taxon>
        <taxon>Tracheophyta</taxon>
        <taxon>Spermatophyta</taxon>
        <taxon>Magnoliopsida</taxon>
        <taxon>eudicotyledons</taxon>
        <taxon>Gunneridae</taxon>
        <taxon>Pentapetalae</taxon>
        <taxon>asterids</taxon>
        <taxon>lamiids</taxon>
        <taxon>Solanales</taxon>
        <taxon>Solanaceae</taxon>
        <taxon>Solanoideae</taxon>
        <taxon>Solaneae</taxon>
        <taxon>Solanum</taxon>
    </lineage>
</organism>